<accession>A0A9Q0R7Z7</accession>
<dbReference type="InterPro" id="IPR001810">
    <property type="entry name" value="F-box_dom"/>
</dbReference>
<evidence type="ECO:0000313" key="5">
    <source>
        <dbReference type="Proteomes" id="UP001149090"/>
    </source>
</evidence>
<protein>
    <recommendedName>
        <fullName evidence="3">F-box domain-containing protein</fullName>
    </recommendedName>
</protein>
<dbReference type="AlphaFoldDB" id="A0A9Q0R7Z7"/>
<feature type="domain" description="F-box" evidence="3">
    <location>
        <begin position="45"/>
        <end position="91"/>
    </location>
</feature>
<gene>
    <name evidence="4" type="ORF">M0811_11500</name>
</gene>
<evidence type="ECO:0000256" key="1">
    <source>
        <dbReference type="ARBA" id="ARBA00004906"/>
    </source>
</evidence>
<dbReference type="Proteomes" id="UP001149090">
    <property type="component" value="Unassembled WGS sequence"/>
</dbReference>
<dbReference type="InterPro" id="IPR036047">
    <property type="entry name" value="F-box-like_dom_sf"/>
</dbReference>
<reference evidence="4" key="1">
    <citation type="submission" date="2022-10" db="EMBL/GenBank/DDBJ databases">
        <title>Novel sulphate-reducing endosymbionts in the free-living metamonad Anaeramoeba.</title>
        <authorList>
            <person name="Jerlstrom-Hultqvist J."/>
            <person name="Cepicka I."/>
            <person name="Gallot-Lavallee L."/>
            <person name="Salas-Leiva D."/>
            <person name="Curtis B.A."/>
            <person name="Zahonova K."/>
            <person name="Pipaliya S."/>
            <person name="Dacks J."/>
            <person name="Roger A.J."/>
        </authorList>
    </citation>
    <scope>NUCLEOTIDE SEQUENCE</scope>
    <source>
        <strain evidence="4">BMAN</strain>
    </source>
</reference>
<name>A0A9Q0R7Z7_ANAIG</name>
<dbReference type="SMART" id="SM00256">
    <property type="entry name" value="FBOX"/>
    <property type="match status" value="1"/>
</dbReference>
<proteinExistence type="predicted"/>
<evidence type="ECO:0000259" key="3">
    <source>
        <dbReference type="PROSITE" id="PS50181"/>
    </source>
</evidence>
<dbReference type="GO" id="GO:0005737">
    <property type="term" value="C:cytoplasm"/>
    <property type="evidence" value="ECO:0007669"/>
    <property type="project" value="TreeGrafter"/>
</dbReference>
<dbReference type="Gene3D" id="1.20.1280.50">
    <property type="match status" value="1"/>
</dbReference>
<dbReference type="InterPro" id="IPR052121">
    <property type="entry name" value="F-box_SCF_Substrate_Recog"/>
</dbReference>
<sequence length="131" mass="15660">MESFQITNYKSKKAIKIGREHLNELKRGEYCEFGESLKLLPLEENLILEMLPEEILLYIFQFLSPGDLIRIASTCTTLNELSEDKNTWRNISYNYNQFFIFDKVQVQQRDYVYQEYQIPIYGIIEKTQITK</sequence>
<keyword evidence="5" id="KW-1185">Reference proteome</keyword>
<dbReference type="PROSITE" id="PS50181">
    <property type="entry name" value="FBOX"/>
    <property type="match status" value="1"/>
</dbReference>
<dbReference type="OrthoDB" id="3219396at2759"/>
<evidence type="ECO:0000313" key="4">
    <source>
        <dbReference type="EMBL" id="KAJ5069838.1"/>
    </source>
</evidence>
<dbReference type="EMBL" id="JAPDFW010000102">
    <property type="protein sequence ID" value="KAJ5069838.1"/>
    <property type="molecule type" value="Genomic_DNA"/>
</dbReference>
<comment type="caution">
    <text evidence="4">The sequence shown here is derived from an EMBL/GenBank/DDBJ whole genome shotgun (WGS) entry which is preliminary data.</text>
</comment>
<comment type="pathway">
    <text evidence="1">Protein modification; protein ubiquitination.</text>
</comment>
<keyword evidence="2" id="KW-0833">Ubl conjugation pathway</keyword>
<dbReference type="PANTHER" id="PTHR46550:SF1">
    <property type="entry name" value="F-BOX PROTEIN 3"/>
    <property type="match status" value="1"/>
</dbReference>
<dbReference type="CDD" id="cd09917">
    <property type="entry name" value="F-box_SF"/>
    <property type="match status" value="1"/>
</dbReference>
<dbReference type="Pfam" id="PF12937">
    <property type="entry name" value="F-box-like"/>
    <property type="match status" value="1"/>
</dbReference>
<evidence type="ECO:0000256" key="2">
    <source>
        <dbReference type="ARBA" id="ARBA00022786"/>
    </source>
</evidence>
<dbReference type="PANTHER" id="PTHR46550">
    <property type="entry name" value="F-BOX ONLY PROTEIN 3"/>
    <property type="match status" value="1"/>
</dbReference>
<organism evidence="4 5">
    <name type="scientific">Anaeramoeba ignava</name>
    <name type="common">Anaerobic marine amoeba</name>
    <dbReference type="NCBI Taxonomy" id="1746090"/>
    <lineage>
        <taxon>Eukaryota</taxon>
        <taxon>Metamonada</taxon>
        <taxon>Anaeramoebidae</taxon>
        <taxon>Anaeramoeba</taxon>
    </lineage>
</organism>
<dbReference type="SUPFAM" id="SSF81383">
    <property type="entry name" value="F-box domain"/>
    <property type="match status" value="1"/>
</dbReference>